<evidence type="ECO:0000256" key="1">
    <source>
        <dbReference type="SAM" id="Phobius"/>
    </source>
</evidence>
<evidence type="ECO:0000313" key="3">
    <source>
        <dbReference type="Proteomes" id="UP000276133"/>
    </source>
</evidence>
<keyword evidence="1" id="KW-0812">Transmembrane</keyword>
<gene>
    <name evidence="2" type="ORF">BpHYR1_047404</name>
</gene>
<dbReference type="EMBL" id="REGN01000221">
    <property type="protein sequence ID" value="RNA43486.1"/>
    <property type="molecule type" value="Genomic_DNA"/>
</dbReference>
<feature type="transmembrane region" description="Helical" evidence="1">
    <location>
        <begin position="49"/>
        <end position="70"/>
    </location>
</feature>
<dbReference type="AlphaFoldDB" id="A0A3M7T624"/>
<keyword evidence="1" id="KW-0472">Membrane</keyword>
<proteinExistence type="predicted"/>
<keyword evidence="1" id="KW-1133">Transmembrane helix</keyword>
<protein>
    <submittedName>
        <fullName evidence="2">Uncharacterized protein</fullName>
    </submittedName>
</protein>
<name>A0A3M7T624_BRAPC</name>
<reference evidence="2 3" key="1">
    <citation type="journal article" date="2018" name="Sci. Rep.">
        <title>Genomic signatures of local adaptation to the degree of environmental predictability in rotifers.</title>
        <authorList>
            <person name="Franch-Gras L."/>
            <person name="Hahn C."/>
            <person name="Garcia-Roger E.M."/>
            <person name="Carmona M.J."/>
            <person name="Serra M."/>
            <person name="Gomez A."/>
        </authorList>
    </citation>
    <scope>NUCLEOTIDE SEQUENCE [LARGE SCALE GENOMIC DNA]</scope>
    <source>
        <strain evidence="2">HYR1</strain>
    </source>
</reference>
<comment type="caution">
    <text evidence="2">The sequence shown here is derived from an EMBL/GenBank/DDBJ whole genome shotgun (WGS) entry which is preliminary data.</text>
</comment>
<keyword evidence="3" id="KW-1185">Reference proteome</keyword>
<sequence length="81" mass="9004">MQGASIELSKTRIFFSESHNSAPNWAHFLLILRSLKYGLVSKGVGCRSFPLFLIFVFLTPLILNLLFTAVNGNTQTGWNGT</sequence>
<accession>A0A3M7T624</accession>
<evidence type="ECO:0000313" key="2">
    <source>
        <dbReference type="EMBL" id="RNA43486.1"/>
    </source>
</evidence>
<organism evidence="2 3">
    <name type="scientific">Brachionus plicatilis</name>
    <name type="common">Marine rotifer</name>
    <name type="synonym">Brachionus muelleri</name>
    <dbReference type="NCBI Taxonomy" id="10195"/>
    <lineage>
        <taxon>Eukaryota</taxon>
        <taxon>Metazoa</taxon>
        <taxon>Spiralia</taxon>
        <taxon>Gnathifera</taxon>
        <taxon>Rotifera</taxon>
        <taxon>Eurotatoria</taxon>
        <taxon>Monogononta</taxon>
        <taxon>Pseudotrocha</taxon>
        <taxon>Ploima</taxon>
        <taxon>Brachionidae</taxon>
        <taxon>Brachionus</taxon>
    </lineage>
</organism>
<dbReference type="Proteomes" id="UP000276133">
    <property type="component" value="Unassembled WGS sequence"/>
</dbReference>